<keyword evidence="2" id="KW-0479">Metal-binding</keyword>
<dbReference type="PROSITE" id="PS51337">
    <property type="entry name" value="B12_BINDING_NTER"/>
    <property type="match status" value="1"/>
</dbReference>
<feature type="domain" description="B12-binding" evidence="6">
    <location>
        <begin position="92"/>
        <end position="221"/>
    </location>
</feature>
<keyword evidence="3" id="KW-0677">Repeat</keyword>
<dbReference type="Pfam" id="PF02607">
    <property type="entry name" value="B12-binding_2"/>
    <property type="match status" value="1"/>
</dbReference>
<dbReference type="GO" id="GO:0050667">
    <property type="term" value="P:homocysteine metabolic process"/>
    <property type="evidence" value="ECO:0007669"/>
    <property type="project" value="TreeGrafter"/>
</dbReference>
<evidence type="ECO:0000256" key="5">
    <source>
        <dbReference type="ARBA" id="ARBA00023285"/>
    </source>
</evidence>
<evidence type="ECO:0000259" key="6">
    <source>
        <dbReference type="PROSITE" id="PS51332"/>
    </source>
</evidence>
<dbReference type="InterPro" id="IPR003759">
    <property type="entry name" value="Cbl-bd_cap"/>
</dbReference>
<dbReference type="Pfam" id="PF02310">
    <property type="entry name" value="B12-binding"/>
    <property type="match status" value="1"/>
</dbReference>
<dbReference type="SUPFAM" id="SSF47644">
    <property type="entry name" value="Methionine synthase domain"/>
    <property type="match status" value="1"/>
</dbReference>
<dbReference type="EMBL" id="CP002069">
    <property type="protein sequence ID" value="ADI73912.1"/>
    <property type="molecule type" value="Genomic_DNA"/>
</dbReference>
<dbReference type="PANTHER" id="PTHR45833:SF1">
    <property type="entry name" value="METHIONINE SYNTHASE"/>
    <property type="match status" value="1"/>
</dbReference>
<dbReference type="GeneID" id="9346653"/>
<name>D7E7G3_METEZ</name>
<evidence type="ECO:0000259" key="7">
    <source>
        <dbReference type="PROSITE" id="PS51337"/>
    </source>
</evidence>
<dbReference type="GO" id="GO:0046653">
    <property type="term" value="P:tetrahydrofolate metabolic process"/>
    <property type="evidence" value="ECO:0007669"/>
    <property type="project" value="TreeGrafter"/>
</dbReference>
<evidence type="ECO:0000313" key="8">
    <source>
        <dbReference type="EMBL" id="ADI73912.1"/>
    </source>
</evidence>
<proteinExistence type="inferred from homology"/>
<dbReference type="HOGENOM" id="CLU_082102_2_0_2"/>
<dbReference type="SUPFAM" id="SSF52242">
    <property type="entry name" value="Cobalamin (vitamin B12)-binding domain"/>
    <property type="match status" value="1"/>
</dbReference>
<dbReference type="KEGG" id="mev:Metev_1023"/>
<dbReference type="InterPro" id="IPR050554">
    <property type="entry name" value="Met_Synthase/Corrinoid"/>
</dbReference>
<evidence type="ECO:0000256" key="1">
    <source>
        <dbReference type="ARBA" id="ARBA00010854"/>
    </source>
</evidence>
<keyword evidence="9" id="KW-1185">Reference proteome</keyword>
<keyword evidence="4" id="KW-0484">Methanogenesis</keyword>
<dbReference type="GO" id="GO:0008705">
    <property type="term" value="F:methionine synthase activity"/>
    <property type="evidence" value="ECO:0007669"/>
    <property type="project" value="TreeGrafter"/>
</dbReference>
<dbReference type="Gene3D" id="1.10.1240.10">
    <property type="entry name" value="Methionine synthase domain"/>
    <property type="match status" value="1"/>
</dbReference>
<dbReference type="Gene3D" id="3.40.50.280">
    <property type="entry name" value="Cobalamin-binding domain"/>
    <property type="match status" value="1"/>
</dbReference>
<feature type="domain" description="B12-binding N-terminal" evidence="7">
    <location>
        <begin position="1"/>
        <end position="92"/>
    </location>
</feature>
<reference evidence="8 9" key="1">
    <citation type="submission" date="2010-06" db="EMBL/GenBank/DDBJ databases">
        <title>Complete sequence chromosome of Methanohalobium evestigatum Z-7303.</title>
        <authorList>
            <consortium name="US DOE Joint Genome Institute"/>
            <person name="Lucas S."/>
            <person name="Copeland A."/>
            <person name="Lapidus A."/>
            <person name="Cheng J.-F."/>
            <person name="Bruce D."/>
            <person name="Goodwin L."/>
            <person name="Pitluck S."/>
            <person name="Saunders E."/>
            <person name="Detter J.C."/>
            <person name="Han C."/>
            <person name="Tapia R."/>
            <person name="Land M."/>
            <person name="Hauser L."/>
            <person name="Kyrpides N."/>
            <person name="Mikhailova N."/>
            <person name="Sieprawska-Lupa M."/>
            <person name="Whitman W.B."/>
            <person name="Anderson I."/>
            <person name="Woyke T."/>
        </authorList>
    </citation>
    <scope>NUCLEOTIDE SEQUENCE [LARGE SCALE GENOMIC DNA]</scope>
    <source>
        <strain evidence="9">ATCC BAA-1072 / DSM 3721 / NBRC 107634 / OCM 161 / Z-7303</strain>
    </source>
</reference>
<dbReference type="STRING" id="644295.Metev_1023"/>
<accession>D7E7G3</accession>
<evidence type="ECO:0000256" key="2">
    <source>
        <dbReference type="ARBA" id="ARBA00022723"/>
    </source>
</evidence>
<dbReference type="SMART" id="SM01018">
    <property type="entry name" value="B12-binding_2"/>
    <property type="match status" value="1"/>
</dbReference>
<sequence length="221" mass="24059">MTDKNDILNGLANAVVNGDKDKAIKFAQKVLEENIDPYEAITDGCTRGMHVVSEKYDNGEMFIPHIMLSSEAMNEAITVLQPHVDVERTKESGVAVVGVILGDIHDIGINLVSSLLKSAGITVYDLGKDVPYEDFIEIAKDVNADVIGLSAMMTTSMMGMKDVVKMARREIPDVKIMIGGGPVSRDFCGEIGADAYADDARDAIEIVKEIIKEDRRRKASV</sequence>
<evidence type="ECO:0000256" key="4">
    <source>
        <dbReference type="ARBA" id="ARBA00022994"/>
    </source>
</evidence>
<evidence type="ECO:0000313" key="9">
    <source>
        <dbReference type="Proteomes" id="UP000000391"/>
    </source>
</evidence>
<dbReference type="InterPro" id="IPR036724">
    <property type="entry name" value="Cobalamin-bd_sf"/>
</dbReference>
<dbReference type="GO" id="GO:0046872">
    <property type="term" value="F:metal ion binding"/>
    <property type="evidence" value="ECO:0007669"/>
    <property type="project" value="UniProtKB-KW"/>
</dbReference>
<dbReference type="PROSITE" id="PS51332">
    <property type="entry name" value="B12_BINDING"/>
    <property type="match status" value="1"/>
</dbReference>
<dbReference type="Proteomes" id="UP000000391">
    <property type="component" value="Chromosome"/>
</dbReference>
<gene>
    <name evidence="8" type="ordered locus">Metev_1023</name>
</gene>
<dbReference type="AlphaFoldDB" id="D7E7G3"/>
<dbReference type="PANTHER" id="PTHR45833">
    <property type="entry name" value="METHIONINE SYNTHASE"/>
    <property type="match status" value="1"/>
</dbReference>
<dbReference type="InterPro" id="IPR006158">
    <property type="entry name" value="Cobalamin-bd"/>
</dbReference>
<dbReference type="FunFam" id="1.10.1240.10:FF:000004">
    <property type="entry name" value="Monomethylamine methyltransferase corrinoid protein"/>
    <property type="match status" value="1"/>
</dbReference>
<dbReference type="GO" id="GO:0031419">
    <property type="term" value="F:cobalamin binding"/>
    <property type="evidence" value="ECO:0007669"/>
    <property type="project" value="InterPro"/>
</dbReference>
<organism evidence="8 9">
    <name type="scientific">Methanohalobium evestigatum (strain ATCC BAA-1072 / DSM 3721 / NBRC 107634 / OCM 161 / Z-7303)</name>
    <dbReference type="NCBI Taxonomy" id="644295"/>
    <lineage>
        <taxon>Archaea</taxon>
        <taxon>Methanobacteriati</taxon>
        <taxon>Methanobacteriota</taxon>
        <taxon>Stenosarchaea group</taxon>
        <taxon>Methanomicrobia</taxon>
        <taxon>Methanosarcinales</taxon>
        <taxon>Methanosarcinaceae</taxon>
        <taxon>Methanohalobium</taxon>
    </lineage>
</organism>
<protein>
    <submittedName>
        <fullName evidence="8">Cobalamin B12-binding domain protein</fullName>
    </submittedName>
</protein>
<dbReference type="OrthoDB" id="134276at2157"/>
<dbReference type="GO" id="GO:0015948">
    <property type="term" value="P:methanogenesis"/>
    <property type="evidence" value="ECO:0007669"/>
    <property type="project" value="UniProtKB-KW"/>
</dbReference>
<dbReference type="GO" id="GO:0005829">
    <property type="term" value="C:cytosol"/>
    <property type="evidence" value="ECO:0007669"/>
    <property type="project" value="TreeGrafter"/>
</dbReference>
<evidence type="ECO:0000256" key="3">
    <source>
        <dbReference type="ARBA" id="ARBA00022737"/>
    </source>
</evidence>
<dbReference type="RefSeq" id="WP_013194479.1">
    <property type="nucleotide sequence ID" value="NC_014253.1"/>
</dbReference>
<comment type="similarity">
    <text evidence="1">Belongs to the methylamine corrinoid protein family.</text>
</comment>
<dbReference type="InterPro" id="IPR036594">
    <property type="entry name" value="Meth_synthase_dom"/>
</dbReference>
<keyword evidence="5" id="KW-0170">Cobalt</keyword>